<name>A0A9D1GG08_9BACT</name>
<evidence type="ECO:0000259" key="1">
    <source>
        <dbReference type="Pfam" id="PF13439"/>
    </source>
</evidence>
<dbReference type="Pfam" id="PF13692">
    <property type="entry name" value="Glyco_trans_1_4"/>
    <property type="match status" value="1"/>
</dbReference>
<dbReference type="Pfam" id="PF13439">
    <property type="entry name" value="Glyco_transf_4"/>
    <property type="match status" value="1"/>
</dbReference>
<accession>A0A9D1GG08</accession>
<evidence type="ECO:0000313" key="3">
    <source>
        <dbReference type="Proteomes" id="UP000886722"/>
    </source>
</evidence>
<dbReference type="PANTHER" id="PTHR12526:SF637">
    <property type="entry name" value="GLYCOSYLTRANSFERASE EPSF-RELATED"/>
    <property type="match status" value="1"/>
</dbReference>
<dbReference type="PANTHER" id="PTHR12526">
    <property type="entry name" value="GLYCOSYLTRANSFERASE"/>
    <property type="match status" value="1"/>
</dbReference>
<dbReference type="SUPFAM" id="SSF53756">
    <property type="entry name" value="UDP-Glycosyltransferase/glycogen phosphorylase"/>
    <property type="match status" value="1"/>
</dbReference>
<protein>
    <submittedName>
        <fullName evidence="2">Glycosyltransferase family 4 protein</fullName>
    </submittedName>
</protein>
<dbReference type="Proteomes" id="UP000886722">
    <property type="component" value="Unassembled WGS sequence"/>
</dbReference>
<evidence type="ECO:0000313" key="2">
    <source>
        <dbReference type="EMBL" id="HIT40191.1"/>
    </source>
</evidence>
<dbReference type="CDD" id="cd03825">
    <property type="entry name" value="GT4_WcaC-like"/>
    <property type="match status" value="1"/>
</dbReference>
<dbReference type="AlphaFoldDB" id="A0A9D1GG08"/>
<dbReference type="GO" id="GO:0016757">
    <property type="term" value="F:glycosyltransferase activity"/>
    <property type="evidence" value="ECO:0007669"/>
    <property type="project" value="UniProtKB-ARBA"/>
</dbReference>
<dbReference type="InterPro" id="IPR028098">
    <property type="entry name" value="Glyco_trans_4-like_N"/>
</dbReference>
<comment type="caution">
    <text evidence="2">The sequence shown here is derived from an EMBL/GenBank/DDBJ whole genome shotgun (WGS) entry which is preliminary data.</text>
</comment>
<reference evidence="2" key="2">
    <citation type="journal article" date="2021" name="PeerJ">
        <title>Extensive microbial diversity within the chicken gut microbiome revealed by metagenomics and culture.</title>
        <authorList>
            <person name="Gilroy R."/>
            <person name="Ravi A."/>
            <person name="Getino M."/>
            <person name="Pursley I."/>
            <person name="Horton D.L."/>
            <person name="Alikhan N.F."/>
            <person name="Baker D."/>
            <person name="Gharbi K."/>
            <person name="Hall N."/>
            <person name="Watson M."/>
            <person name="Adriaenssens E.M."/>
            <person name="Foster-Nyarko E."/>
            <person name="Jarju S."/>
            <person name="Secka A."/>
            <person name="Antonio M."/>
            <person name="Oren A."/>
            <person name="Chaudhuri R.R."/>
            <person name="La Ragione R."/>
            <person name="Hildebrand F."/>
            <person name="Pallen M.J."/>
        </authorList>
    </citation>
    <scope>NUCLEOTIDE SEQUENCE</scope>
    <source>
        <strain evidence="2">21143</strain>
    </source>
</reference>
<dbReference type="EMBL" id="DVKT01000068">
    <property type="protein sequence ID" value="HIT40191.1"/>
    <property type="molecule type" value="Genomic_DNA"/>
</dbReference>
<organism evidence="2 3">
    <name type="scientific">Candidatus Caccoplasma intestinavium</name>
    <dbReference type="NCBI Taxonomy" id="2840716"/>
    <lineage>
        <taxon>Bacteria</taxon>
        <taxon>Pseudomonadati</taxon>
        <taxon>Bacteroidota</taxon>
        <taxon>Bacteroidia</taxon>
        <taxon>Bacteroidales</taxon>
        <taxon>Bacteroidaceae</taxon>
        <taxon>Bacteroidaceae incertae sedis</taxon>
        <taxon>Candidatus Caccoplasma</taxon>
    </lineage>
</organism>
<gene>
    <name evidence="2" type="ORF">IAD06_09190</name>
</gene>
<dbReference type="Gene3D" id="3.40.50.2000">
    <property type="entry name" value="Glycogen Phosphorylase B"/>
    <property type="match status" value="2"/>
</dbReference>
<proteinExistence type="predicted"/>
<reference evidence="2" key="1">
    <citation type="submission" date="2020-10" db="EMBL/GenBank/DDBJ databases">
        <authorList>
            <person name="Gilroy R."/>
        </authorList>
    </citation>
    <scope>NUCLEOTIDE SEQUENCE</scope>
    <source>
        <strain evidence="2">21143</strain>
    </source>
</reference>
<sequence length="429" mass="48578">MRVLLVNTSERTGGAAVAAGRLMVALQKNGVEVKMLVRDKSSGNSDVVAVGNRFLMQWRFLWERIVVWAANRFRKHHLFAVDIANAGVDITSTPEFKQADVIHLHWINQGMLSLRDIRRVLDSGKPVVWTLHDLWPCTGICHYPSRCIHFHDVCHDCPYLWGGGSSRDLSRKIFRRKEKLYRGRHITFVSCSRWLGTEACRSALCVGQHVTSIPNPIDVAFFKPGDKDEARRRCGFPLDKKLLLFGSVKISDERKGFDYLVEACRILLEKYLDIKEKLAVVVMGKCSQELEDRLPLAVYSTGYVEDETRMVDIYNAADVFVIPSLEDNLPNTIMEAMACGTPCVGFDTGGIPEMIDHDVDGYVARYKSAQDFAHGIYTLLYDVDHRVFSHEAREKVLSAYAPDVVAGRYIALYRNEIEKRGTCEKSKPS</sequence>
<feature type="domain" description="Glycosyltransferase subfamily 4-like N-terminal" evidence="1">
    <location>
        <begin position="13"/>
        <end position="220"/>
    </location>
</feature>